<keyword evidence="3" id="KW-0238">DNA-binding</keyword>
<sequence length="252" mass="26685">MEAQQALAAIGEPTRFRILGVLASGPRTVGEVAAAIGALQPQTTKHLQLLEAVGVITVERLGRRRLARVDRDAVRELADWLGGLASATADDDALQQYAAAVRAGGATADILLQRTIAATPDAVWRAWTDPAQAARWWAPRHFEVVRCSVAAEAGAPVELVLREGDGAEYASAGVVRSVHDGRQLIFDLSPVDETGRPVFEVIVDAVLDPSGDGTALRVHITARGADADAAPMLAGLEPGWSQQLDRLGELLQ</sequence>
<dbReference type="NCBIfam" id="NF033788">
    <property type="entry name" value="HTH_metalloreg"/>
    <property type="match status" value="1"/>
</dbReference>
<dbReference type="CDD" id="cd07814">
    <property type="entry name" value="SRPBCC_CalC_Aha1-like"/>
    <property type="match status" value="1"/>
</dbReference>
<dbReference type="SUPFAM" id="SSF46785">
    <property type="entry name" value="Winged helix' DNA-binding domain"/>
    <property type="match status" value="1"/>
</dbReference>
<gene>
    <name evidence="6" type="ORF">AAME72_03995</name>
</gene>
<evidence type="ECO:0000256" key="1">
    <source>
        <dbReference type="ARBA" id="ARBA00006817"/>
    </source>
</evidence>
<dbReference type="Gene3D" id="1.10.10.10">
    <property type="entry name" value="Winged helix-like DNA-binding domain superfamily/Winged helix DNA-binding domain"/>
    <property type="match status" value="1"/>
</dbReference>
<dbReference type="PANTHER" id="PTHR33154:SF33">
    <property type="entry name" value="TRANSCRIPTIONAL REPRESSOR SDPR"/>
    <property type="match status" value="1"/>
</dbReference>
<dbReference type="RefSeq" id="WP_348788942.1">
    <property type="nucleotide sequence ID" value="NZ_CP157390.1"/>
</dbReference>
<comment type="similarity">
    <text evidence="1">Belongs to the AHA1 family.</text>
</comment>
<reference evidence="6" key="1">
    <citation type="submission" date="2024-05" db="EMBL/GenBank/DDBJ databases">
        <title>The Natural Products Discovery Center: Release of the First 8490 Sequenced Strains for Exploring Actinobacteria Biosynthetic Diversity.</title>
        <authorList>
            <person name="Kalkreuter E."/>
            <person name="Kautsar S.A."/>
            <person name="Yang D."/>
            <person name="Bader C.D."/>
            <person name="Teijaro C.N."/>
            <person name="Fluegel L."/>
            <person name="Davis C.M."/>
            <person name="Simpson J.R."/>
            <person name="Lauterbach L."/>
            <person name="Steele A.D."/>
            <person name="Gui C."/>
            <person name="Meng S."/>
            <person name="Li G."/>
            <person name="Viehrig K."/>
            <person name="Ye F."/>
            <person name="Su P."/>
            <person name="Kiefer A.F."/>
            <person name="Nichols A."/>
            <person name="Cepeda A.J."/>
            <person name="Yan W."/>
            <person name="Fan B."/>
            <person name="Jiang Y."/>
            <person name="Adhikari A."/>
            <person name="Zheng C.-J."/>
            <person name="Schuster L."/>
            <person name="Cowan T.M."/>
            <person name="Smanski M.J."/>
            <person name="Chevrette M.G."/>
            <person name="de Carvalho L.P.S."/>
            <person name="Shen B."/>
        </authorList>
    </citation>
    <scope>NUCLEOTIDE SEQUENCE</scope>
    <source>
        <strain evidence="6">NPDC080035</strain>
    </source>
</reference>
<dbReference type="SUPFAM" id="SSF55961">
    <property type="entry name" value="Bet v1-like"/>
    <property type="match status" value="1"/>
</dbReference>
<dbReference type="InterPro" id="IPR013538">
    <property type="entry name" value="ASHA1/2-like_C"/>
</dbReference>
<dbReference type="EMBL" id="CP157390">
    <property type="protein sequence ID" value="XBM49022.1"/>
    <property type="molecule type" value="Genomic_DNA"/>
</dbReference>
<accession>A0AAU7GDP8</accession>
<dbReference type="Gene3D" id="3.30.530.20">
    <property type="match status" value="1"/>
</dbReference>
<dbReference type="AlphaFoldDB" id="A0AAU7GDP8"/>
<dbReference type="InterPro" id="IPR036390">
    <property type="entry name" value="WH_DNA-bd_sf"/>
</dbReference>
<keyword evidence="2" id="KW-0805">Transcription regulation</keyword>
<evidence type="ECO:0000313" key="6">
    <source>
        <dbReference type="EMBL" id="XBM49022.1"/>
    </source>
</evidence>
<feature type="domain" description="HTH arsR-type" evidence="5">
    <location>
        <begin position="1"/>
        <end position="89"/>
    </location>
</feature>
<dbReference type="Pfam" id="PF08327">
    <property type="entry name" value="AHSA1"/>
    <property type="match status" value="1"/>
</dbReference>
<dbReference type="GO" id="GO:0003677">
    <property type="term" value="F:DNA binding"/>
    <property type="evidence" value="ECO:0007669"/>
    <property type="project" value="UniProtKB-KW"/>
</dbReference>
<dbReference type="GO" id="GO:0003700">
    <property type="term" value="F:DNA-binding transcription factor activity"/>
    <property type="evidence" value="ECO:0007669"/>
    <property type="project" value="InterPro"/>
</dbReference>
<dbReference type="InterPro" id="IPR023393">
    <property type="entry name" value="START-like_dom_sf"/>
</dbReference>
<dbReference type="InterPro" id="IPR011991">
    <property type="entry name" value="ArsR-like_HTH"/>
</dbReference>
<protein>
    <submittedName>
        <fullName evidence="6">Metalloregulator ArsR/SmtB family transcription factor</fullName>
    </submittedName>
</protein>
<keyword evidence="4" id="KW-0804">Transcription</keyword>
<evidence type="ECO:0000256" key="4">
    <source>
        <dbReference type="ARBA" id="ARBA00023163"/>
    </source>
</evidence>
<proteinExistence type="inferred from homology"/>
<name>A0AAU7GDP8_9MICO</name>
<dbReference type="CDD" id="cd00090">
    <property type="entry name" value="HTH_ARSR"/>
    <property type="match status" value="1"/>
</dbReference>
<dbReference type="SMART" id="SM00418">
    <property type="entry name" value="HTH_ARSR"/>
    <property type="match status" value="1"/>
</dbReference>
<dbReference type="InterPro" id="IPR051081">
    <property type="entry name" value="HTH_MetalResp_TranReg"/>
</dbReference>
<organism evidence="6">
    <name type="scientific">Leifsonia sp. NPDC080035</name>
    <dbReference type="NCBI Taxonomy" id="3143936"/>
    <lineage>
        <taxon>Bacteria</taxon>
        <taxon>Bacillati</taxon>
        <taxon>Actinomycetota</taxon>
        <taxon>Actinomycetes</taxon>
        <taxon>Micrococcales</taxon>
        <taxon>Microbacteriaceae</taxon>
        <taxon>Leifsonia</taxon>
    </lineage>
</organism>
<evidence type="ECO:0000259" key="5">
    <source>
        <dbReference type="PROSITE" id="PS50987"/>
    </source>
</evidence>
<dbReference type="PANTHER" id="PTHR33154">
    <property type="entry name" value="TRANSCRIPTIONAL REGULATOR, ARSR FAMILY"/>
    <property type="match status" value="1"/>
</dbReference>
<dbReference type="Pfam" id="PF12840">
    <property type="entry name" value="HTH_20"/>
    <property type="match status" value="1"/>
</dbReference>
<dbReference type="InterPro" id="IPR001845">
    <property type="entry name" value="HTH_ArsR_DNA-bd_dom"/>
</dbReference>
<evidence type="ECO:0000256" key="3">
    <source>
        <dbReference type="ARBA" id="ARBA00023125"/>
    </source>
</evidence>
<dbReference type="PROSITE" id="PS50987">
    <property type="entry name" value="HTH_ARSR_2"/>
    <property type="match status" value="1"/>
</dbReference>
<evidence type="ECO:0000256" key="2">
    <source>
        <dbReference type="ARBA" id="ARBA00023015"/>
    </source>
</evidence>
<dbReference type="InterPro" id="IPR036388">
    <property type="entry name" value="WH-like_DNA-bd_sf"/>
</dbReference>